<keyword evidence="4 7" id="KW-0812">Transmembrane</keyword>
<dbReference type="STRING" id="887929.HMP0721_0702"/>
<name>E6MFB9_9FIRM</name>
<feature type="transmembrane region" description="Helical" evidence="7">
    <location>
        <begin position="127"/>
        <end position="148"/>
    </location>
</feature>
<evidence type="ECO:0000259" key="8">
    <source>
        <dbReference type="Pfam" id="PF01757"/>
    </source>
</evidence>
<dbReference type="RefSeq" id="WP_006598126.1">
    <property type="nucleotide sequence ID" value="NZ_GL622359.1"/>
</dbReference>
<organism evidence="9 10">
    <name type="scientific">Pseudoramibacter alactolyticus ATCC 23263</name>
    <dbReference type="NCBI Taxonomy" id="887929"/>
    <lineage>
        <taxon>Bacteria</taxon>
        <taxon>Bacillati</taxon>
        <taxon>Bacillota</taxon>
        <taxon>Clostridia</taxon>
        <taxon>Eubacteriales</taxon>
        <taxon>Eubacteriaceae</taxon>
        <taxon>Pseudoramibacter</taxon>
    </lineage>
</organism>
<evidence type="ECO:0000256" key="4">
    <source>
        <dbReference type="ARBA" id="ARBA00022692"/>
    </source>
</evidence>
<dbReference type="AlphaFoldDB" id="E6MFB9"/>
<dbReference type="GO" id="GO:0009246">
    <property type="term" value="P:enterobacterial common antigen biosynthetic process"/>
    <property type="evidence" value="ECO:0007669"/>
    <property type="project" value="TreeGrafter"/>
</dbReference>
<gene>
    <name evidence="9" type="ORF">HMP0721_0702</name>
</gene>
<keyword evidence="6 7" id="KW-0472">Membrane</keyword>
<protein>
    <recommendedName>
        <fullName evidence="8">Acyltransferase 3 domain-containing protein</fullName>
    </recommendedName>
</protein>
<dbReference type="EMBL" id="AEQN01000011">
    <property type="protein sequence ID" value="EFV02279.1"/>
    <property type="molecule type" value="Genomic_DNA"/>
</dbReference>
<feature type="transmembrane region" description="Helical" evidence="7">
    <location>
        <begin position="291"/>
        <end position="309"/>
    </location>
</feature>
<sequence>MEKPKDISYISFASVISAIGVVYLHINGCFWQFSKTAGYWPSANIIECVFYFAVPVFFMISGATLMDFYERYDLKTYAKKRIHKTVIPYLFWSIFGLLFQIFILKSIDPAGVGITFIVKGLLTGKLVAIYWFFVPLFSIYLCLPLFAAVPKERRIKLFSFLAIAAFFLNVLLPFALSLYGAKDVGTFSVGVGAGYLIYIMLGYLLTRIEIPRRWRFGIYGLGLIGLLMHIIGTYQLSMPAGQIVSTYKGYVNVPCVLYSIAVFVFFRYAGTKWMAHKGVNKIVEVLSKYTFSLYLLHWYVLQVIVKVLGFNSYSLLFRLIVPLLILGIVVIIVNVLRKVCLMDSLLP</sequence>
<feature type="transmembrane region" description="Helical" evidence="7">
    <location>
        <begin position="89"/>
        <end position="107"/>
    </location>
</feature>
<keyword evidence="10" id="KW-1185">Reference proteome</keyword>
<feature type="transmembrane region" description="Helical" evidence="7">
    <location>
        <begin position="7"/>
        <end position="26"/>
    </location>
</feature>
<feature type="domain" description="Acyltransferase 3" evidence="8">
    <location>
        <begin position="15"/>
        <end position="332"/>
    </location>
</feature>
<comment type="similarity">
    <text evidence="2">Belongs to the acyltransferase 3 family.</text>
</comment>
<reference evidence="9 10" key="1">
    <citation type="submission" date="2010-12" db="EMBL/GenBank/DDBJ databases">
        <authorList>
            <person name="Muzny D."/>
            <person name="Qin X."/>
            <person name="Deng J."/>
            <person name="Jiang H."/>
            <person name="Liu Y."/>
            <person name="Qu J."/>
            <person name="Song X.-Z."/>
            <person name="Zhang L."/>
            <person name="Thornton R."/>
            <person name="Coyle M."/>
            <person name="Francisco L."/>
            <person name="Jackson L."/>
            <person name="Javaid M."/>
            <person name="Korchina V."/>
            <person name="Kovar C."/>
            <person name="Mata R."/>
            <person name="Mathew T."/>
            <person name="Ngo R."/>
            <person name="Nguyen L."/>
            <person name="Nguyen N."/>
            <person name="Okwuonu G."/>
            <person name="Ongeri F."/>
            <person name="Pham C."/>
            <person name="Simmons D."/>
            <person name="Wilczek-Boney K."/>
            <person name="Hale W."/>
            <person name="Jakkamsetti A."/>
            <person name="Pham P."/>
            <person name="Ruth R."/>
            <person name="San Lucas F."/>
            <person name="Warren J."/>
            <person name="Zhang J."/>
            <person name="Zhao Z."/>
            <person name="Zhou C."/>
            <person name="Zhu D."/>
            <person name="Lee S."/>
            <person name="Bess C."/>
            <person name="Blankenburg K."/>
            <person name="Forbes L."/>
            <person name="Fu Q."/>
            <person name="Gubbala S."/>
            <person name="Hirani K."/>
            <person name="Jayaseelan J.C."/>
            <person name="Lara F."/>
            <person name="Munidasa M."/>
            <person name="Palculict T."/>
            <person name="Patil S."/>
            <person name="Pu L.-L."/>
            <person name="Saada N."/>
            <person name="Tang L."/>
            <person name="Weissenberger G."/>
            <person name="Zhu Y."/>
            <person name="Hemphill L."/>
            <person name="Shang Y."/>
            <person name="Youmans B."/>
            <person name="Ayvaz T."/>
            <person name="Ross M."/>
            <person name="Santibanez J."/>
            <person name="Aqrawi P."/>
            <person name="Gross S."/>
            <person name="Joshi V."/>
            <person name="Fowler G."/>
            <person name="Nazareth L."/>
            <person name="Reid J."/>
            <person name="Worley K."/>
            <person name="Petrosino J."/>
            <person name="Highlander S."/>
            <person name="Gibbs R."/>
        </authorList>
    </citation>
    <scope>NUCLEOTIDE SEQUENCE [LARGE SCALE GENOMIC DNA]</scope>
    <source>
        <strain evidence="9 10">ATCC 23263</strain>
    </source>
</reference>
<comment type="caution">
    <text evidence="9">The sequence shown here is derived from an EMBL/GenBank/DDBJ whole genome shotgun (WGS) entry which is preliminary data.</text>
</comment>
<dbReference type="OrthoDB" id="9810469at2"/>
<evidence type="ECO:0000256" key="5">
    <source>
        <dbReference type="ARBA" id="ARBA00022989"/>
    </source>
</evidence>
<evidence type="ECO:0000256" key="6">
    <source>
        <dbReference type="ARBA" id="ARBA00023136"/>
    </source>
</evidence>
<evidence type="ECO:0000256" key="3">
    <source>
        <dbReference type="ARBA" id="ARBA00022475"/>
    </source>
</evidence>
<evidence type="ECO:0000313" key="9">
    <source>
        <dbReference type="EMBL" id="EFV02279.1"/>
    </source>
</evidence>
<dbReference type="Proteomes" id="UP000004754">
    <property type="component" value="Unassembled WGS sequence"/>
</dbReference>
<proteinExistence type="inferred from homology"/>
<dbReference type="Pfam" id="PF01757">
    <property type="entry name" value="Acyl_transf_3"/>
    <property type="match status" value="1"/>
</dbReference>
<feature type="transmembrane region" description="Helical" evidence="7">
    <location>
        <begin position="249"/>
        <end position="270"/>
    </location>
</feature>
<comment type="subcellular location">
    <subcellularLocation>
        <location evidence="1">Cell membrane</location>
        <topology evidence="1">Multi-pass membrane protein</topology>
    </subcellularLocation>
</comment>
<feature type="transmembrane region" description="Helical" evidence="7">
    <location>
        <begin position="218"/>
        <end position="237"/>
    </location>
</feature>
<evidence type="ECO:0000313" key="10">
    <source>
        <dbReference type="Proteomes" id="UP000004754"/>
    </source>
</evidence>
<evidence type="ECO:0000256" key="2">
    <source>
        <dbReference type="ARBA" id="ARBA00007400"/>
    </source>
</evidence>
<dbReference type="eggNOG" id="COG3274">
    <property type="taxonomic scope" value="Bacteria"/>
</dbReference>
<feature type="transmembrane region" description="Helical" evidence="7">
    <location>
        <begin position="160"/>
        <end position="181"/>
    </location>
</feature>
<dbReference type="InterPro" id="IPR002656">
    <property type="entry name" value="Acyl_transf_3_dom"/>
</dbReference>
<feature type="transmembrane region" description="Helical" evidence="7">
    <location>
        <begin position="187"/>
        <end position="206"/>
    </location>
</feature>
<dbReference type="PANTHER" id="PTHR40074">
    <property type="entry name" value="O-ACETYLTRANSFERASE WECH"/>
    <property type="match status" value="1"/>
</dbReference>
<keyword evidence="5 7" id="KW-1133">Transmembrane helix</keyword>
<feature type="transmembrane region" description="Helical" evidence="7">
    <location>
        <begin position="315"/>
        <end position="336"/>
    </location>
</feature>
<dbReference type="GO" id="GO:0016413">
    <property type="term" value="F:O-acetyltransferase activity"/>
    <property type="evidence" value="ECO:0007669"/>
    <property type="project" value="TreeGrafter"/>
</dbReference>
<dbReference type="PANTHER" id="PTHR40074:SF2">
    <property type="entry name" value="O-ACETYLTRANSFERASE WECH"/>
    <property type="match status" value="1"/>
</dbReference>
<feature type="transmembrane region" description="Helical" evidence="7">
    <location>
        <begin position="49"/>
        <end position="69"/>
    </location>
</feature>
<keyword evidence="3" id="KW-1003">Cell membrane</keyword>
<accession>E6MFB9</accession>
<dbReference type="GO" id="GO:0005886">
    <property type="term" value="C:plasma membrane"/>
    <property type="evidence" value="ECO:0007669"/>
    <property type="project" value="UniProtKB-SubCell"/>
</dbReference>
<dbReference type="HOGENOM" id="CLU_047714_0_0_9"/>
<evidence type="ECO:0000256" key="7">
    <source>
        <dbReference type="SAM" id="Phobius"/>
    </source>
</evidence>
<evidence type="ECO:0000256" key="1">
    <source>
        <dbReference type="ARBA" id="ARBA00004651"/>
    </source>
</evidence>